<dbReference type="Pfam" id="PF13384">
    <property type="entry name" value="HTH_23"/>
    <property type="match status" value="1"/>
</dbReference>
<dbReference type="Proteomes" id="UP000324853">
    <property type="component" value="Unassembled WGS sequence"/>
</dbReference>
<protein>
    <submittedName>
        <fullName evidence="1">Helix-turn-helix domain-containing protein</fullName>
    </submittedName>
</protein>
<proteinExistence type="predicted"/>
<accession>A0A5S4WVP6</accession>
<gene>
    <name evidence="1" type="ORF">FXB38_13795</name>
</gene>
<name>A0A5S4WVP6_9BRAD</name>
<dbReference type="InterPro" id="IPR036388">
    <property type="entry name" value="WH-like_DNA-bd_sf"/>
</dbReference>
<organism evidence="1 2">
    <name type="scientific">Bradyrhizobium cytisi</name>
    <dbReference type="NCBI Taxonomy" id="515489"/>
    <lineage>
        <taxon>Bacteria</taxon>
        <taxon>Pseudomonadati</taxon>
        <taxon>Pseudomonadota</taxon>
        <taxon>Alphaproteobacteria</taxon>
        <taxon>Hyphomicrobiales</taxon>
        <taxon>Nitrobacteraceae</taxon>
        <taxon>Bradyrhizobium</taxon>
    </lineage>
</organism>
<evidence type="ECO:0000313" key="2">
    <source>
        <dbReference type="Proteomes" id="UP000324853"/>
    </source>
</evidence>
<dbReference type="SUPFAM" id="SSF46689">
    <property type="entry name" value="Homeodomain-like"/>
    <property type="match status" value="1"/>
</dbReference>
<dbReference type="EMBL" id="VSSR01000021">
    <property type="protein sequence ID" value="TYL84739.1"/>
    <property type="molecule type" value="Genomic_DNA"/>
</dbReference>
<dbReference type="Gene3D" id="1.10.10.10">
    <property type="entry name" value="Winged helix-like DNA-binding domain superfamily/Winged helix DNA-binding domain"/>
    <property type="match status" value="1"/>
</dbReference>
<reference evidence="1 2" key="1">
    <citation type="submission" date="2019-08" db="EMBL/GenBank/DDBJ databases">
        <title>Bradyrhizobium hipponensis sp. nov., a rhizobium isolated from a Lupinus angustifolius root nodule in Tunisia.</title>
        <authorList>
            <person name="Off K."/>
            <person name="Rejili M."/>
            <person name="Mars M."/>
            <person name="Brachmann A."/>
            <person name="Marin M."/>
        </authorList>
    </citation>
    <scope>NUCLEOTIDE SEQUENCE [LARGE SCALE GENOMIC DNA]</scope>
    <source>
        <strain evidence="1 2">CTAW11</strain>
    </source>
</reference>
<dbReference type="AlphaFoldDB" id="A0A5S4WVP6"/>
<comment type="caution">
    <text evidence="1">The sequence shown here is derived from an EMBL/GenBank/DDBJ whole genome shotgun (WGS) entry which is preliminary data.</text>
</comment>
<sequence length="208" mass="23394">MLSKREGQFAMFARADVQKVGRQYIFGPEMIRASVFNQMAQLNRWLKSVGVLPVASLIGEKGKVYDRKLFEATLHLQPKPLDEVVPGKRENHRLSQKDKEEAVAAVKSGLTPHHVAQRLGVHHCTVAKWAKEFEETGRVRPVGKLAPWAAAIVAMIEADPARSAHALWKKFNEINKLTVAYTTFSAFMAEIGFSRDPTTGLFHRPDRH</sequence>
<dbReference type="InterPro" id="IPR009057">
    <property type="entry name" value="Homeodomain-like_sf"/>
</dbReference>
<keyword evidence="2" id="KW-1185">Reference proteome</keyword>
<dbReference type="OrthoDB" id="7872036at2"/>
<evidence type="ECO:0000313" key="1">
    <source>
        <dbReference type="EMBL" id="TYL84739.1"/>
    </source>
</evidence>
<dbReference type="RefSeq" id="WP_148751389.1">
    <property type="nucleotide sequence ID" value="NZ_VSSR01000021.1"/>
</dbReference>